<dbReference type="GO" id="GO:0005886">
    <property type="term" value="C:plasma membrane"/>
    <property type="evidence" value="ECO:0007669"/>
    <property type="project" value="TreeGrafter"/>
</dbReference>
<keyword evidence="3 6" id="KW-1133">Transmembrane helix</keyword>
<sequence length="524" mass="56821">MSTPAGSGEKPGCSIPSISQSDESQSQYSGKGTAEDPFIVEWRPDDKENPLNFSDARKWLITSIVTASVFAVALTSSAYTSFSEQVQEQFGTNSELFLAGVALFVLGFAIGPAVWAPLSELYGRKVIFIVSHGVMTGFIGAAAGSTNIAQLLVFRFFAGIFGASPLTNSGGTIADVFPASKRGLAMSLFATAPFMGPTVGPIIGGFMTITVGWRWVQGFCCIFVGVIWAIGTIILPETYGPVLLERRAAKLSKETGQVYISVLEKDKTTTVSHVFNKSILRPWVLLSLEPIVLIASSYLAILYGILYMFFAAFPIVYEEGRGWDSGIGSLSFLGLVAGMMTGLIYCLADDVWRYQKLCKNITPESRLPQAMSGAVALPIGMFAFAWTNYPSIHWSASIILSSPFGFGMVAVFISLFNYLLDSYTIYAASVLAAGAILRSLLGAAFPLFTTYMYRNLGNHWASSIPAFLTLLMLPFPFVMYNYGEKVRMKCKYSAESAQIIASMSQGSKLPAKEGKQEHTEENEA</sequence>
<feature type="transmembrane region" description="Helical" evidence="6">
    <location>
        <begin position="392"/>
        <end position="416"/>
    </location>
</feature>
<evidence type="ECO:0000313" key="8">
    <source>
        <dbReference type="EMBL" id="KAJ5323216.1"/>
    </source>
</evidence>
<evidence type="ECO:0000256" key="5">
    <source>
        <dbReference type="SAM" id="MobiDB-lite"/>
    </source>
</evidence>
<feature type="transmembrane region" description="Helical" evidence="6">
    <location>
        <begin position="126"/>
        <end position="144"/>
    </location>
</feature>
<dbReference type="InterPro" id="IPR036259">
    <property type="entry name" value="MFS_trans_sf"/>
</dbReference>
<dbReference type="PANTHER" id="PTHR23502">
    <property type="entry name" value="MAJOR FACILITATOR SUPERFAMILY"/>
    <property type="match status" value="1"/>
</dbReference>
<feature type="transmembrane region" description="Helical" evidence="6">
    <location>
        <begin position="329"/>
        <end position="348"/>
    </location>
</feature>
<proteinExistence type="predicted"/>
<evidence type="ECO:0000256" key="3">
    <source>
        <dbReference type="ARBA" id="ARBA00022989"/>
    </source>
</evidence>
<keyword evidence="2 6" id="KW-0812">Transmembrane</keyword>
<dbReference type="InterPro" id="IPR011701">
    <property type="entry name" value="MFS"/>
</dbReference>
<feature type="transmembrane region" description="Helical" evidence="6">
    <location>
        <begin position="291"/>
        <end position="317"/>
    </location>
</feature>
<feature type="region of interest" description="Disordered" evidence="5">
    <location>
        <begin position="1"/>
        <end position="32"/>
    </location>
</feature>
<feature type="transmembrane region" description="Helical" evidence="6">
    <location>
        <begin position="59"/>
        <end position="76"/>
    </location>
</feature>
<dbReference type="PANTHER" id="PTHR23502:SF158">
    <property type="entry name" value="MULTIDRUG TRANSPORTER, PUTATIVE (AFU_ORTHOLOGUE AFUA_3G01890)-RELATED"/>
    <property type="match status" value="1"/>
</dbReference>
<dbReference type="Pfam" id="PF07690">
    <property type="entry name" value="MFS_1"/>
    <property type="match status" value="1"/>
</dbReference>
<feature type="compositionally biased region" description="Basic and acidic residues" evidence="5">
    <location>
        <begin position="510"/>
        <end position="524"/>
    </location>
</feature>
<keyword evidence="9" id="KW-1185">Reference proteome</keyword>
<dbReference type="InterPro" id="IPR020846">
    <property type="entry name" value="MFS_dom"/>
</dbReference>
<gene>
    <name evidence="8" type="ORF">N7476_001816</name>
</gene>
<dbReference type="EMBL" id="JAPZBO010000002">
    <property type="protein sequence ID" value="KAJ5323216.1"/>
    <property type="molecule type" value="Genomic_DNA"/>
</dbReference>
<feature type="region of interest" description="Disordered" evidence="5">
    <location>
        <begin position="505"/>
        <end position="524"/>
    </location>
</feature>
<reference evidence="8" key="2">
    <citation type="journal article" date="2023" name="IMA Fungus">
        <title>Comparative genomic study of the Penicillium genus elucidates a diverse pangenome and 15 lateral gene transfer events.</title>
        <authorList>
            <person name="Petersen C."/>
            <person name="Sorensen T."/>
            <person name="Nielsen M.R."/>
            <person name="Sondergaard T.E."/>
            <person name="Sorensen J.L."/>
            <person name="Fitzpatrick D.A."/>
            <person name="Frisvad J.C."/>
            <person name="Nielsen K.L."/>
        </authorList>
    </citation>
    <scope>NUCLEOTIDE SEQUENCE</scope>
    <source>
        <strain evidence="8">IBT 21472</strain>
    </source>
</reference>
<accession>A0A9W9Q292</accession>
<feature type="domain" description="Major facilitator superfamily (MFS) profile" evidence="7">
    <location>
        <begin position="61"/>
        <end position="484"/>
    </location>
</feature>
<reference evidence="8" key="1">
    <citation type="submission" date="2022-12" db="EMBL/GenBank/DDBJ databases">
        <authorList>
            <person name="Petersen C."/>
        </authorList>
    </citation>
    <scope>NUCLEOTIDE SEQUENCE</scope>
    <source>
        <strain evidence="8">IBT 21472</strain>
    </source>
</reference>
<dbReference type="AlphaFoldDB" id="A0A9W9Q292"/>
<feature type="transmembrane region" description="Helical" evidence="6">
    <location>
        <begin position="423"/>
        <end position="448"/>
    </location>
</feature>
<evidence type="ECO:0000313" key="9">
    <source>
        <dbReference type="Proteomes" id="UP001147746"/>
    </source>
</evidence>
<dbReference type="Gene3D" id="1.20.1250.20">
    <property type="entry name" value="MFS general substrate transporter like domains"/>
    <property type="match status" value="1"/>
</dbReference>
<dbReference type="CDD" id="cd17323">
    <property type="entry name" value="MFS_Tpo1_MDR_like"/>
    <property type="match status" value="1"/>
</dbReference>
<comment type="subcellular location">
    <subcellularLocation>
        <location evidence="1">Membrane</location>
        <topology evidence="1">Multi-pass membrane protein</topology>
    </subcellularLocation>
</comment>
<feature type="transmembrane region" description="Helical" evidence="6">
    <location>
        <begin position="96"/>
        <end position="114"/>
    </location>
</feature>
<evidence type="ECO:0000256" key="4">
    <source>
        <dbReference type="ARBA" id="ARBA00023136"/>
    </source>
</evidence>
<feature type="transmembrane region" description="Helical" evidence="6">
    <location>
        <begin position="460"/>
        <end position="482"/>
    </location>
</feature>
<feature type="transmembrane region" description="Helical" evidence="6">
    <location>
        <begin position="215"/>
        <end position="236"/>
    </location>
</feature>
<feature type="compositionally biased region" description="Polar residues" evidence="5">
    <location>
        <begin position="16"/>
        <end position="30"/>
    </location>
</feature>
<organism evidence="8 9">
    <name type="scientific">Penicillium atrosanguineum</name>
    <dbReference type="NCBI Taxonomy" id="1132637"/>
    <lineage>
        <taxon>Eukaryota</taxon>
        <taxon>Fungi</taxon>
        <taxon>Dikarya</taxon>
        <taxon>Ascomycota</taxon>
        <taxon>Pezizomycotina</taxon>
        <taxon>Eurotiomycetes</taxon>
        <taxon>Eurotiomycetidae</taxon>
        <taxon>Eurotiales</taxon>
        <taxon>Aspergillaceae</taxon>
        <taxon>Penicillium</taxon>
    </lineage>
</organism>
<feature type="transmembrane region" description="Helical" evidence="6">
    <location>
        <begin position="156"/>
        <end position="177"/>
    </location>
</feature>
<name>A0A9W9Q292_9EURO</name>
<dbReference type="PROSITE" id="PS50850">
    <property type="entry name" value="MFS"/>
    <property type="match status" value="1"/>
</dbReference>
<feature type="transmembrane region" description="Helical" evidence="6">
    <location>
        <begin position="184"/>
        <end position="209"/>
    </location>
</feature>
<dbReference type="GO" id="GO:0022857">
    <property type="term" value="F:transmembrane transporter activity"/>
    <property type="evidence" value="ECO:0007669"/>
    <property type="project" value="InterPro"/>
</dbReference>
<dbReference type="Proteomes" id="UP001147746">
    <property type="component" value="Unassembled WGS sequence"/>
</dbReference>
<protein>
    <submittedName>
        <fullName evidence="8">MFS transporter</fullName>
    </submittedName>
</protein>
<evidence type="ECO:0000256" key="1">
    <source>
        <dbReference type="ARBA" id="ARBA00004141"/>
    </source>
</evidence>
<dbReference type="FunFam" id="1.20.1250.20:FF:000011">
    <property type="entry name" value="MFS multidrug transporter, putative"/>
    <property type="match status" value="1"/>
</dbReference>
<dbReference type="SUPFAM" id="SSF103473">
    <property type="entry name" value="MFS general substrate transporter"/>
    <property type="match status" value="1"/>
</dbReference>
<evidence type="ECO:0000256" key="6">
    <source>
        <dbReference type="SAM" id="Phobius"/>
    </source>
</evidence>
<keyword evidence="4 6" id="KW-0472">Membrane</keyword>
<evidence type="ECO:0000256" key="2">
    <source>
        <dbReference type="ARBA" id="ARBA00022692"/>
    </source>
</evidence>
<evidence type="ECO:0000259" key="7">
    <source>
        <dbReference type="PROSITE" id="PS50850"/>
    </source>
</evidence>
<comment type="caution">
    <text evidence="8">The sequence shown here is derived from an EMBL/GenBank/DDBJ whole genome shotgun (WGS) entry which is preliminary data.</text>
</comment>